<feature type="binding site" evidence="6">
    <location>
        <begin position="146"/>
        <end position="150"/>
    </location>
    <ligand>
        <name>substrate</name>
    </ligand>
</feature>
<dbReference type="InterPro" id="IPR017861">
    <property type="entry name" value="KAE1/TsaD"/>
</dbReference>
<evidence type="ECO:0000256" key="4">
    <source>
        <dbReference type="ARBA" id="ARBA00023315"/>
    </source>
</evidence>
<dbReference type="EC" id="2.3.1.234" evidence="6"/>
<comment type="cofactor">
    <cofactor evidence="6">
        <name>Fe(2+)</name>
        <dbReference type="ChEBI" id="CHEBI:29033"/>
    </cofactor>
    <text evidence="6">Binds 1 Fe(2+) ion per subunit.</text>
</comment>
<keyword evidence="3 6" id="KW-0479">Metal-binding</keyword>
<keyword evidence="4 6" id="KW-0012">Acyltransferase</keyword>
<feature type="binding site" evidence="6">
    <location>
        <position position="196"/>
    </location>
    <ligand>
        <name>substrate</name>
    </ligand>
</feature>
<dbReference type="AlphaFoldDB" id="A0A2M7CI20"/>
<comment type="caution">
    <text evidence="8">The sequence shown here is derived from an EMBL/GenBank/DDBJ whole genome shotgun (WGS) entry which is preliminary data.</text>
</comment>
<gene>
    <name evidence="6 8" type="primary">tsaD</name>
    <name evidence="8" type="ORF">COS38_02450</name>
</gene>
<dbReference type="SUPFAM" id="SSF53067">
    <property type="entry name" value="Actin-like ATPase domain"/>
    <property type="match status" value="1"/>
</dbReference>
<comment type="subcellular location">
    <subcellularLocation>
        <location evidence="6">Cytoplasm</location>
    </subcellularLocation>
</comment>
<dbReference type="InterPro" id="IPR022450">
    <property type="entry name" value="TsaD"/>
</dbReference>
<keyword evidence="1 6" id="KW-0808">Transferase</keyword>
<evidence type="ECO:0000256" key="3">
    <source>
        <dbReference type="ARBA" id="ARBA00022723"/>
    </source>
</evidence>
<dbReference type="GO" id="GO:0005506">
    <property type="term" value="F:iron ion binding"/>
    <property type="evidence" value="ECO:0007669"/>
    <property type="project" value="UniProtKB-UniRule"/>
</dbReference>
<evidence type="ECO:0000313" key="9">
    <source>
        <dbReference type="Proteomes" id="UP000229966"/>
    </source>
</evidence>
<feature type="binding site" evidence="6">
    <location>
        <position position="283"/>
    </location>
    <ligand>
        <name>substrate</name>
    </ligand>
</feature>
<dbReference type="PANTHER" id="PTHR11735:SF6">
    <property type="entry name" value="TRNA N6-ADENOSINE THREONYLCARBAMOYLTRANSFERASE, MITOCHONDRIAL"/>
    <property type="match status" value="1"/>
</dbReference>
<dbReference type="PRINTS" id="PR00789">
    <property type="entry name" value="OSIALOPTASE"/>
</dbReference>
<evidence type="ECO:0000313" key="8">
    <source>
        <dbReference type="EMBL" id="PIV25280.1"/>
    </source>
</evidence>
<dbReference type="Pfam" id="PF00814">
    <property type="entry name" value="TsaD"/>
    <property type="match status" value="1"/>
</dbReference>
<feature type="binding site" evidence="6">
    <location>
        <position position="124"/>
    </location>
    <ligand>
        <name>Fe cation</name>
        <dbReference type="ChEBI" id="CHEBI:24875"/>
    </ligand>
</feature>
<feature type="binding site" evidence="6">
    <location>
        <position position="179"/>
    </location>
    <ligand>
        <name>substrate</name>
    </ligand>
</feature>
<keyword evidence="2 6" id="KW-0819">tRNA processing</keyword>
<dbReference type="InterPro" id="IPR043129">
    <property type="entry name" value="ATPase_NBD"/>
</dbReference>
<dbReference type="FunFam" id="3.30.420.40:FF:000012">
    <property type="entry name" value="tRNA N6-adenosine threonylcarbamoyltransferase"/>
    <property type="match status" value="1"/>
</dbReference>
<evidence type="ECO:0000256" key="5">
    <source>
        <dbReference type="ARBA" id="ARBA00048117"/>
    </source>
</evidence>
<dbReference type="InterPro" id="IPR000905">
    <property type="entry name" value="Gcp-like_dom"/>
</dbReference>
<comment type="similarity">
    <text evidence="6">Belongs to the KAE1 / TsaD family.</text>
</comment>
<dbReference type="NCBIfam" id="TIGR03723">
    <property type="entry name" value="T6A_TsaD_YgjD"/>
    <property type="match status" value="1"/>
</dbReference>
<dbReference type="NCBIfam" id="TIGR00329">
    <property type="entry name" value="gcp_kae1"/>
    <property type="match status" value="1"/>
</dbReference>
<name>A0A2M7CI20_9BACT</name>
<dbReference type="EMBL" id="PEUM01000067">
    <property type="protein sequence ID" value="PIV25280.1"/>
    <property type="molecule type" value="Genomic_DNA"/>
</dbReference>
<proteinExistence type="inferred from homology"/>
<comment type="function">
    <text evidence="6">Required for the formation of a threonylcarbamoyl group on adenosine at position 37 (t(6)A37) in tRNAs that read codons beginning with adenine. Is involved in the transfer of the threonylcarbamoyl moiety of threonylcarbamoyl-AMP (TC-AMP) to the N6 group of A37, together with TsaE and TsaB. TsaD likely plays a direct catalytic role in this reaction.</text>
</comment>
<feature type="domain" description="Gcp-like" evidence="7">
    <location>
        <begin position="32"/>
        <end position="316"/>
    </location>
</feature>
<dbReference type="HAMAP" id="MF_01445">
    <property type="entry name" value="TsaD"/>
    <property type="match status" value="1"/>
</dbReference>
<evidence type="ECO:0000256" key="2">
    <source>
        <dbReference type="ARBA" id="ARBA00022694"/>
    </source>
</evidence>
<feature type="binding site" evidence="6">
    <location>
        <position position="120"/>
    </location>
    <ligand>
        <name>Fe cation</name>
        <dbReference type="ChEBI" id="CHEBI:24875"/>
    </ligand>
</feature>
<feature type="binding site" evidence="6">
    <location>
        <position position="192"/>
    </location>
    <ligand>
        <name>substrate</name>
    </ligand>
</feature>
<dbReference type="Gene3D" id="3.30.420.40">
    <property type="match status" value="2"/>
</dbReference>
<dbReference type="GO" id="GO:0002949">
    <property type="term" value="P:tRNA threonylcarbamoyladenosine modification"/>
    <property type="evidence" value="ECO:0007669"/>
    <property type="project" value="UniProtKB-UniRule"/>
</dbReference>
<dbReference type="Proteomes" id="UP000229966">
    <property type="component" value="Unassembled WGS sequence"/>
</dbReference>
<protein>
    <recommendedName>
        <fullName evidence="6">tRNA N6-adenosine threonylcarbamoyltransferase</fullName>
        <ecNumber evidence="6">2.3.1.234</ecNumber>
    </recommendedName>
    <alternativeName>
        <fullName evidence="6">N6-L-threonylcarbamoyladenine synthase</fullName>
        <shortName evidence="6">t(6)A synthase</shortName>
    </alternativeName>
    <alternativeName>
        <fullName evidence="6">t(6)A37 threonylcarbamoyladenosine biosynthesis protein TsaD</fullName>
    </alternativeName>
    <alternativeName>
        <fullName evidence="6">tRNA threonylcarbamoyladenosine biosynthesis protein TsaD</fullName>
    </alternativeName>
</protein>
<dbReference type="PANTHER" id="PTHR11735">
    <property type="entry name" value="TRNA N6-ADENOSINE THREONYLCARBAMOYLTRANSFERASE"/>
    <property type="match status" value="1"/>
</dbReference>
<reference evidence="9" key="1">
    <citation type="submission" date="2017-09" db="EMBL/GenBank/DDBJ databases">
        <title>Depth-based differentiation of microbial function through sediment-hosted aquifers and enrichment of novel symbionts in the deep terrestrial subsurface.</title>
        <authorList>
            <person name="Probst A.J."/>
            <person name="Ladd B."/>
            <person name="Jarett J.K."/>
            <person name="Geller-Mcgrath D.E."/>
            <person name="Sieber C.M.K."/>
            <person name="Emerson J.B."/>
            <person name="Anantharaman K."/>
            <person name="Thomas B.C."/>
            <person name="Malmstrom R."/>
            <person name="Stieglmeier M."/>
            <person name="Klingl A."/>
            <person name="Woyke T."/>
            <person name="Ryan C.M."/>
            <person name="Banfield J.F."/>
        </authorList>
    </citation>
    <scope>NUCLEOTIDE SEQUENCE [LARGE SCALE GENOMIC DNA]</scope>
</reference>
<evidence type="ECO:0000256" key="1">
    <source>
        <dbReference type="ARBA" id="ARBA00022679"/>
    </source>
</evidence>
<accession>A0A2M7CI20</accession>
<dbReference type="CDD" id="cd24133">
    <property type="entry name" value="ASKHA_NBD_TsaD_bac"/>
    <property type="match status" value="1"/>
</dbReference>
<comment type="catalytic activity">
    <reaction evidence="5 6">
        <text>L-threonylcarbamoyladenylate + adenosine(37) in tRNA = N(6)-L-threonylcarbamoyladenosine(37) in tRNA + AMP + H(+)</text>
        <dbReference type="Rhea" id="RHEA:37059"/>
        <dbReference type="Rhea" id="RHEA-COMP:10162"/>
        <dbReference type="Rhea" id="RHEA-COMP:10163"/>
        <dbReference type="ChEBI" id="CHEBI:15378"/>
        <dbReference type="ChEBI" id="CHEBI:73682"/>
        <dbReference type="ChEBI" id="CHEBI:74411"/>
        <dbReference type="ChEBI" id="CHEBI:74418"/>
        <dbReference type="ChEBI" id="CHEBI:456215"/>
        <dbReference type="EC" id="2.3.1.234"/>
    </reaction>
</comment>
<evidence type="ECO:0000256" key="6">
    <source>
        <dbReference type="HAMAP-Rule" id="MF_01445"/>
    </source>
</evidence>
<sequence>MKISSVSRDIKILAIETSCDETSASVVGSDYKILSNITYSQIPFHQKTQGVVPEVASRLHEKKIIPTIENALKSAGIKIEQIEAVAVTQGPGLVGSLLVGVETAKTIAWLRHLPIQGVNHIYAHLISPITSFDNFKTIKFPVLVLTASGGHTFLVLLLSWTNYQVLGQTIDDASGEAFDKIATLLGLPYPGGPALEKLAREFQGQSKIIFPSPKINSDDLNFSFSGLKTAVLYYLQKNPGAKKTEVAYASQQAIIKVLVEKTERAFAQFKPKTIFIAGGVSANNALRQTMIEKFSARAPIYFPAKGFFGDNAGMIGLAFFLNLKTPSEAWDKIKAQPNLKL</sequence>
<keyword evidence="6" id="KW-0408">Iron</keyword>
<evidence type="ECO:0000259" key="7">
    <source>
        <dbReference type="Pfam" id="PF00814"/>
    </source>
</evidence>
<keyword evidence="6" id="KW-0963">Cytoplasm</keyword>
<feature type="binding site" evidence="6">
    <location>
        <position position="310"/>
    </location>
    <ligand>
        <name>Fe cation</name>
        <dbReference type="ChEBI" id="CHEBI:24875"/>
    </ligand>
</feature>
<dbReference type="GO" id="GO:0005737">
    <property type="term" value="C:cytoplasm"/>
    <property type="evidence" value="ECO:0007669"/>
    <property type="project" value="UniProtKB-SubCell"/>
</dbReference>
<organism evidence="8 9">
    <name type="scientific">Candidatus Berkelbacteria bacterium CG03_land_8_20_14_0_80_40_36</name>
    <dbReference type="NCBI Taxonomy" id="1974509"/>
    <lineage>
        <taxon>Bacteria</taxon>
        <taxon>Candidatus Berkelbacteria</taxon>
    </lineage>
</organism>
<dbReference type="GO" id="GO:0061711">
    <property type="term" value="F:tRNA N(6)-L-threonylcarbamoyladenine synthase activity"/>
    <property type="evidence" value="ECO:0007669"/>
    <property type="project" value="UniProtKB-EC"/>
</dbReference>